<evidence type="ECO:0000313" key="2">
    <source>
        <dbReference type="Proteomes" id="UP000239772"/>
    </source>
</evidence>
<gene>
    <name evidence="1" type="ORF">SLNSH_18700</name>
</gene>
<sequence length="88" mass="9401">MLDRFRAPRPDPEDVARVKAWAAGALGLGEDDQITVNEIACTDPACPGLETVILVMRAGEKTRAVKIAGSLVALTRPLVEKAVQEQCS</sequence>
<dbReference type="OrthoDB" id="7067390at2"/>
<keyword evidence="2" id="KW-1185">Reference proteome</keyword>
<comment type="caution">
    <text evidence="1">The sequence shown here is derived from an EMBL/GenBank/DDBJ whole genome shotgun (WGS) entry which is preliminary data.</text>
</comment>
<dbReference type="AlphaFoldDB" id="A0A2T1HP96"/>
<accession>A0A2T1HP96</accession>
<proteinExistence type="predicted"/>
<name>A0A2T1HP96_9HYPH</name>
<reference evidence="2" key="1">
    <citation type="submission" date="2018-03" db="EMBL/GenBank/DDBJ databases">
        <authorList>
            <person name="Sun L."/>
            <person name="Liu H."/>
            <person name="Chen W."/>
            <person name="Huang K."/>
            <person name="Liu W."/>
            <person name="Gao X."/>
        </authorList>
    </citation>
    <scope>NUCLEOTIDE SEQUENCE [LARGE SCALE GENOMIC DNA]</scope>
    <source>
        <strain evidence="2">SH9</strain>
    </source>
</reference>
<protein>
    <recommendedName>
        <fullName evidence="3">Nitrate reductase</fullName>
    </recommendedName>
</protein>
<organism evidence="1 2">
    <name type="scientific">Alsobacter soli</name>
    <dbReference type="NCBI Taxonomy" id="2109933"/>
    <lineage>
        <taxon>Bacteria</taxon>
        <taxon>Pseudomonadati</taxon>
        <taxon>Pseudomonadota</taxon>
        <taxon>Alphaproteobacteria</taxon>
        <taxon>Hyphomicrobiales</taxon>
        <taxon>Alsobacteraceae</taxon>
        <taxon>Alsobacter</taxon>
    </lineage>
</organism>
<dbReference type="EMBL" id="PVZS01000025">
    <property type="protein sequence ID" value="PSC03475.1"/>
    <property type="molecule type" value="Genomic_DNA"/>
</dbReference>
<evidence type="ECO:0008006" key="3">
    <source>
        <dbReference type="Google" id="ProtNLM"/>
    </source>
</evidence>
<dbReference type="Proteomes" id="UP000239772">
    <property type="component" value="Unassembled WGS sequence"/>
</dbReference>
<evidence type="ECO:0000313" key="1">
    <source>
        <dbReference type="EMBL" id="PSC03475.1"/>
    </source>
</evidence>